<gene>
    <name evidence="2" type="ORF">J2S05_000168</name>
</gene>
<dbReference type="Proteomes" id="UP001225034">
    <property type="component" value="Unassembled WGS sequence"/>
</dbReference>
<dbReference type="RefSeq" id="WP_306979046.1">
    <property type="nucleotide sequence ID" value="NZ_JAUSUA010000001.1"/>
</dbReference>
<keyword evidence="3" id="KW-1185">Reference proteome</keyword>
<feature type="transmembrane region" description="Helical" evidence="1">
    <location>
        <begin position="46"/>
        <end position="64"/>
    </location>
</feature>
<evidence type="ECO:0000313" key="2">
    <source>
        <dbReference type="EMBL" id="MDQ0205394.1"/>
    </source>
</evidence>
<proteinExistence type="predicted"/>
<keyword evidence="1" id="KW-0472">Membrane</keyword>
<evidence type="ECO:0000256" key="1">
    <source>
        <dbReference type="SAM" id="Phobius"/>
    </source>
</evidence>
<reference evidence="2 3" key="1">
    <citation type="submission" date="2023-07" db="EMBL/GenBank/DDBJ databases">
        <title>Genomic Encyclopedia of Type Strains, Phase IV (KMG-IV): sequencing the most valuable type-strain genomes for metagenomic binning, comparative biology and taxonomic classification.</title>
        <authorList>
            <person name="Goeker M."/>
        </authorList>
    </citation>
    <scope>NUCLEOTIDE SEQUENCE [LARGE SCALE GENOMIC DNA]</scope>
    <source>
        <strain evidence="2 3">DSM 19154</strain>
    </source>
</reference>
<protein>
    <submittedName>
        <fullName evidence="2">ABC-type dipeptide/oligopeptide/nickel transport system permease subunit</fullName>
    </submittedName>
</protein>
<accession>A0ABT9YEC5</accession>
<organism evidence="2 3">
    <name type="scientific">Alkalicoccobacillus murimartini</name>
    <dbReference type="NCBI Taxonomy" id="171685"/>
    <lineage>
        <taxon>Bacteria</taxon>
        <taxon>Bacillati</taxon>
        <taxon>Bacillota</taxon>
        <taxon>Bacilli</taxon>
        <taxon>Bacillales</taxon>
        <taxon>Bacillaceae</taxon>
        <taxon>Alkalicoccobacillus</taxon>
    </lineage>
</organism>
<keyword evidence="1" id="KW-0812">Transmembrane</keyword>
<dbReference type="EMBL" id="JAUSUA010000001">
    <property type="protein sequence ID" value="MDQ0205394.1"/>
    <property type="molecule type" value="Genomic_DNA"/>
</dbReference>
<evidence type="ECO:0000313" key="3">
    <source>
        <dbReference type="Proteomes" id="UP001225034"/>
    </source>
</evidence>
<sequence length="84" mass="9967">MFKRDQANALMTLQPKERYFRTLILVPFVLLFIILIFVIPGGNWNLPVKIIVSILAITLLTWRLRINYIRAKAQIELEKEDKRK</sequence>
<name>A0ABT9YEC5_9BACI</name>
<keyword evidence="1" id="KW-1133">Transmembrane helix</keyword>
<feature type="transmembrane region" description="Helical" evidence="1">
    <location>
        <begin position="20"/>
        <end position="40"/>
    </location>
</feature>
<comment type="caution">
    <text evidence="2">The sequence shown here is derived from an EMBL/GenBank/DDBJ whole genome shotgun (WGS) entry which is preliminary data.</text>
</comment>